<dbReference type="Proteomes" id="UP000800035">
    <property type="component" value="Unassembled WGS sequence"/>
</dbReference>
<accession>A0A6A5U516</accession>
<feature type="region of interest" description="Disordered" evidence="1">
    <location>
        <begin position="1"/>
        <end position="23"/>
    </location>
</feature>
<keyword evidence="3" id="KW-1185">Reference proteome</keyword>
<gene>
    <name evidence="2" type="ORF">CC80DRAFT_545785</name>
</gene>
<evidence type="ECO:0000256" key="1">
    <source>
        <dbReference type="SAM" id="MobiDB-lite"/>
    </source>
</evidence>
<organism evidence="2 3">
    <name type="scientific">Byssothecium circinans</name>
    <dbReference type="NCBI Taxonomy" id="147558"/>
    <lineage>
        <taxon>Eukaryota</taxon>
        <taxon>Fungi</taxon>
        <taxon>Dikarya</taxon>
        <taxon>Ascomycota</taxon>
        <taxon>Pezizomycotina</taxon>
        <taxon>Dothideomycetes</taxon>
        <taxon>Pleosporomycetidae</taxon>
        <taxon>Pleosporales</taxon>
        <taxon>Massarineae</taxon>
        <taxon>Massarinaceae</taxon>
        <taxon>Byssothecium</taxon>
    </lineage>
</organism>
<sequence length="126" mass="14093">MAPTLSCGKRKAPDNQPDNAAAEKGRGCKEFLNGTLNITPRDLYKKLIAMNAAQSPLLRLPEKLRSKIWQYALTREVIKPDSPQASSPARFSLLSTSRQIYDETAALPYALNTVWFNRTEVSISLR</sequence>
<dbReference type="OrthoDB" id="5413827at2759"/>
<proteinExistence type="predicted"/>
<evidence type="ECO:0000313" key="3">
    <source>
        <dbReference type="Proteomes" id="UP000800035"/>
    </source>
</evidence>
<dbReference type="AlphaFoldDB" id="A0A6A5U516"/>
<dbReference type="PANTHER" id="PTHR38790:SF4">
    <property type="entry name" value="2EXR DOMAIN-CONTAINING PROTEIN"/>
    <property type="match status" value="1"/>
</dbReference>
<protein>
    <submittedName>
        <fullName evidence="2">Uncharacterized protein</fullName>
    </submittedName>
</protein>
<reference evidence="2" key="1">
    <citation type="journal article" date="2020" name="Stud. Mycol.">
        <title>101 Dothideomycetes genomes: a test case for predicting lifestyles and emergence of pathogens.</title>
        <authorList>
            <person name="Haridas S."/>
            <person name="Albert R."/>
            <person name="Binder M."/>
            <person name="Bloem J."/>
            <person name="Labutti K."/>
            <person name="Salamov A."/>
            <person name="Andreopoulos B."/>
            <person name="Baker S."/>
            <person name="Barry K."/>
            <person name="Bills G."/>
            <person name="Bluhm B."/>
            <person name="Cannon C."/>
            <person name="Castanera R."/>
            <person name="Culley D."/>
            <person name="Daum C."/>
            <person name="Ezra D."/>
            <person name="Gonzalez J."/>
            <person name="Henrissat B."/>
            <person name="Kuo A."/>
            <person name="Liang C."/>
            <person name="Lipzen A."/>
            <person name="Lutzoni F."/>
            <person name="Magnuson J."/>
            <person name="Mondo S."/>
            <person name="Nolan M."/>
            <person name="Ohm R."/>
            <person name="Pangilinan J."/>
            <person name="Park H.-J."/>
            <person name="Ramirez L."/>
            <person name="Alfaro M."/>
            <person name="Sun H."/>
            <person name="Tritt A."/>
            <person name="Yoshinaga Y."/>
            <person name="Zwiers L.-H."/>
            <person name="Turgeon B."/>
            <person name="Goodwin S."/>
            <person name="Spatafora J."/>
            <person name="Crous P."/>
            <person name="Grigoriev I."/>
        </authorList>
    </citation>
    <scope>NUCLEOTIDE SEQUENCE</scope>
    <source>
        <strain evidence="2">CBS 675.92</strain>
    </source>
</reference>
<dbReference type="PANTHER" id="PTHR38790">
    <property type="entry name" value="2EXR DOMAIN-CONTAINING PROTEIN-RELATED"/>
    <property type="match status" value="1"/>
</dbReference>
<name>A0A6A5U516_9PLEO</name>
<dbReference type="EMBL" id="ML976985">
    <property type="protein sequence ID" value="KAF1959410.1"/>
    <property type="molecule type" value="Genomic_DNA"/>
</dbReference>
<evidence type="ECO:0000313" key="2">
    <source>
        <dbReference type="EMBL" id="KAF1959410.1"/>
    </source>
</evidence>